<dbReference type="AlphaFoldDB" id="A0AA42CJP1"/>
<comment type="caution">
    <text evidence="1">The sequence shown here is derived from an EMBL/GenBank/DDBJ whole genome shotgun (WGS) entry which is preliminary data.</text>
</comment>
<protein>
    <submittedName>
        <fullName evidence="1">Uncharacterized protein</fullName>
    </submittedName>
</protein>
<dbReference type="Proteomes" id="UP001165679">
    <property type="component" value="Unassembled WGS sequence"/>
</dbReference>
<gene>
    <name evidence="1" type="ORF">OL599_21205</name>
</gene>
<organism evidence="1 2">
    <name type="scientific">Limobrevibacterium gyesilva</name>
    <dbReference type="NCBI Taxonomy" id="2991712"/>
    <lineage>
        <taxon>Bacteria</taxon>
        <taxon>Pseudomonadati</taxon>
        <taxon>Pseudomonadota</taxon>
        <taxon>Alphaproteobacteria</taxon>
        <taxon>Acetobacterales</taxon>
        <taxon>Acetobacteraceae</taxon>
        <taxon>Limobrevibacterium</taxon>
    </lineage>
</organism>
<keyword evidence="2" id="KW-1185">Reference proteome</keyword>
<dbReference type="EMBL" id="JAPDNT010000029">
    <property type="protein sequence ID" value="MCW3477092.1"/>
    <property type="molecule type" value="Genomic_DNA"/>
</dbReference>
<accession>A0AA42CJP1</accession>
<evidence type="ECO:0000313" key="2">
    <source>
        <dbReference type="Proteomes" id="UP001165679"/>
    </source>
</evidence>
<proteinExistence type="predicted"/>
<reference evidence="1" key="1">
    <citation type="submission" date="2022-09" db="EMBL/GenBank/DDBJ databases">
        <title>Rhodovastum sp. nov. RN2-1 isolated from soil in Seongnam, South Korea.</title>
        <authorList>
            <person name="Le N.T."/>
        </authorList>
    </citation>
    <scope>NUCLEOTIDE SEQUENCE</scope>
    <source>
        <strain evidence="1">RN2-1</strain>
    </source>
</reference>
<sequence length="63" mass="6545">MCAAQPEEPLDLGDEGWCLGCGAIDEQPSLKSVEENEHVADVDARTASSFGEPIKEAAPLGGC</sequence>
<evidence type="ECO:0000313" key="1">
    <source>
        <dbReference type="EMBL" id="MCW3477092.1"/>
    </source>
</evidence>
<name>A0AA42CJP1_9PROT</name>
<reference evidence="1" key="2">
    <citation type="submission" date="2022-10" db="EMBL/GenBank/DDBJ databases">
        <authorList>
            <person name="Trinh H.N."/>
        </authorList>
    </citation>
    <scope>NUCLEOTIDE SEQUENCE</scope>
    <source>
        <strain evidence="1">RN2-1</strain>
    </source>
</reference>